<evidence type="ECO:0000256" key="8">
    <source>
        <dbReference type="ARBA" id="ARBA00022842"/>
    </source>
</evidence>
<dbReference type="InterPro" id="IPR014721">
    <property type="entry name" value="Ribsml_uS5_D2-typ_fold_subgr"/>
</dbReference>
<dbReference type="InterPro" id="IPR000705">
    <property type="entry name" value="Galactokinase"/>
</dbReference>
<dbReference type="HOGENOM" id="CLU_017814_2_1_11"/>
<dbReference type="GO" id="GO:0006012">
    <property type="term" value="P:galactose metabolic process"/>
    <property type="evidence" value="ECO:0007669"/>
    <property type="project" value="UniProtKB-UniRule"/>
</dbReference>
<dbReference type="InterPro" id="IPR006206">
    <property type="entry name" value="Mevalonate/galactokinase"/>
</dbReference>
<evidence type="ECO:0000256" key="4">
    <source>
        <dbReference type="ARBA" id="ARBA00022723"/>
    </source>
</evidence>
<dbReference type="InterPro" id="IPR020568">
    <property type="entry name" value="Ribosomal_Su5_D2-typ_SF"/>
</dbReference>
<gene>
    <name evidence="15" type="ordered locus">Cfla_2490</name>
</gene>
<keyword evidence="6 15" id="KW-0418">Kinase</keyword>
<dbReference type="PANTHER" id="PTHR10457">
    <property type="entry name" value="MEVALONATE KINASE/GALACTOKINASE"/>
    <property type="match status" value="1"/>
</dbReference>
<dbReference type="NCBIfam" id="TIGR00131">
    <property type="entry name" value="gal_kin"/>
    <property type="match status" value="1"/>
</dbReference>
<dbReference type="KEGG" id="cfl:Cfla_2490"/>
<keyword evidence="7" id="KW-0067">ATP-binding</keyword>
<evidence type="ECO:0000256" key="2">
    <source>
        <dbReference type="ARBA" id="ARBA00022490"/>
    </source>
</evidence>
<dbReference type="SUPFAM" id="SSF54211">
    <property type="entry name" value="Ribosomal protein S5 domain 2-like"/>
    <property type="match status" value="1"/>
</dbReference>
<evidence type="ECO:0000313" key="15">
    <source>
        <dbReference type="EMBL" id="ADG75378.1"/>
    </source>
</evidence>
<organism evidence="15 16">
    <name type="scientific">Cellulomonas flavigena (strain ATCC 482 / DSM 20109 / BCRC 11376 / JCM 18109 / NBRC 3775 / NCIMB 8073 / NRS 134)</name>
    <dbReference type="NCBI Taxonomy" id="446466"/>
    <lineage>
        <taxon>Bacteria</taxon>
        <taxon>Bacillati</taxon>
        <taxon>Actinomycetota</taxon>
        <taxon>Actinomycetes</taxon>
        <taxon>Micrococcales</taxon>
        <taxon>Cellulomonadaceae</taxon>
        <taxon>Cellulomonas</taxon>
    </lineage>
</organism>
<feature type="domain" description="Galactokinase N-terminal" evidence="14">
    <location>
        <begin position="22"/>
        <end position="70"/>
    </location>
</feature>
<dbReference type="PIRSF" id="PIRSF000530">
    <property type="entry name" value="Galactokinase"/>
    <property type="match status" value="1"/>
</dbReference>
<dbReference type="eggNOG" id="COG0153">
    <property type="taxonomic scope" value="Bacteria"/>
</dbReference>
<dbReference type="Pfam" id="PF00288">
    <property type="entry name" value="GHMP_kinases_N"/>
    <property type="match status" value="1"/>
</dbReference>
<dbReference type="GO" id="GO:0005829">
    <property type="term" value="C:cytosol"/>
    <property type="evidence" value="ECO:0007669"/>
    <property type="project" value="TreeGrafter"/>
</dbReference>
<proteinExistence type="inferred from homology"/>
<reference evidence="15 16" key="1">
    <citation type="journal article" date="2010" name="Stand. Genomic Sci.">
        <title>Complete genome sequence of Cellulomonas flavigena type strain (134).</title>
        <authorList>
            <person name="Abt B."/>
            <person name="Foster B."/>
            <person name="Lapidus A."/>
            <person name="Clum A."/>
            <person name="Sun H."/>
            <person name="Pukall R."/>
            <person name="Lucas S."/>
            <person name="Glavina Del Rio T."/>
            <person name="Nolan M."/>
            <person name="Tice H."/>
            <person name="Cheng J.F."/>
            <person name="Pitluck S."/>
            <person name="Liolios K."/>
            <person name="Ivanova N."/>
            <person name="Mavromatis K."/>
            <person name="Ovchinnikova G."/>
            <person name="Pati A."/>
            <person name="Goodwin L."/>
            <person name="Chen A."/>
            <person name="Palaniappan K."/>
            <person name="Land M."/>
            <person name="Hauser L."/>
            <person name="Chang Y.J."/>
            <person name="Jeffries C.D."/>
            <person name="Rohde M."/>
            <person name="Goker M."/>
            <person name="Woyke T."/>
            <person name="Bristow J."/>
            <person name="Eisen J.A."/>
            <person name="Markowitz V."/>
            <person name="Hugenholtz P."/>
            <person name="Kyrpides N.C."/>
            <person name="Klenk H.P."/>
        </authorList>
    </citation>
    <scope>NUCLEOTIDE SEQUENCE [LARGE SCALE GENOMIC DNA]</scope>
    <source>
        <strain evidence="16">ATCC 482 / DSM 20109 / BCRC 11376 / JCM 18109 / NBRC 3775 / NCIMB 8073 / NRS 134</strain>
    </source>
</reference>
<evidence type="ECO:0000256" key="11">
    <source>
        <dbReference type="NCBIfam" id="TIGR00131"/>
    </source>
</evidence>
<dbReference type="PROSITE" id="PS00106">
    <property type="entry name" value="GALACTOKINASE"/>
    <property type="match status" value="1"/>
</dbReference>
<evidence type="ECO:0000256" key="10">
    <source>
        <dbReference type="ARBA" id="ARBA00023277"/>
    </source>
</evidence>
<evidence type="ECO:0000256" key="7">
    <source>
        <dbReference type="ARBA" id="ARBA00022840"/>
    </source>
</evidence>
<feature type="domain" description="GHMP kinase N-terminal" evidence="12">
    <location>
        <begin position="105"/>
        <end position="204"/>
    </location>
</feature>
<name>D5UI33_CELFN</name>
<evidence type="ECO:0000256" key="9">
    <source>
        <dbReference type="ARBA" id="ARBA00023144"/>
    </source>
</evidence>
<dbReference type="InterPro" id="IPR019741">
    <property type="entry name" value="Galactokinase_CS"/>
</dbReference>
<evidence type="ECO:0000256" key="3">
    <source>
        <dbReference type="ARBA" id="ARBA00022679"/>
    </source>
</evidence>
<dbReference type="AlphaFoldDB" id="D5UI33"/>
<dbReference type="Pfam" id="PF08544">
    <property type="entry name" value="GHMP_kinases_C"/>
    <property type="match status" value="1"/>
</dbReference>
<dbReference type="RefSeq" id="WP_013117711.1">
    <property type="nucleotide sequence ID" value="NC_014151.1"/>
</dbReference>
<dbReference type="Proteomes" id="UP000000849">
    <property type="component" value="Chromosome"/>
</dbReference>
<dbReference type="Pfam" id="PF10509">
    <property type="entry name" value="GalKase_gal_bdg"/>
    <property type="match status" value="1"/>
</dbReference>
<keyword evidence="3" id="KW-0808">Transferase</keyword>
<dbReference type="InterPro" id="IPR006204">
    <property type="entry name" value="GHMP_kinase_N_dom"/>
</dbReference>
<dbReference type="SUPFAM" id="SSF55060">
    <property type="entry name" value="GHMP Kinase, C-terminal domain"/>
    <property type="match status" value="1"/>
</dbReference>
<dbReference type="InterPro" id="IPR006203">
    <property type="entry name" value="GHMP_knse_ATP-bd_CS"/>
</dbReference>
<dbReference type="GO" id="GO:0005524">
    <property type="term" value="F:ATP binding"/>
    <property type="evidence" value="ECO:0007669"/>
    <property type="project" value="UniProtKB-UniRule"/>
</dbReference>
<keyword evidence="10" id="KW-0119">Carbohydrate metabolism</keyword>
<evidence type="ECO:0000256" key="6">
    <source>
        <dbReference type="ARBA" id="ARBA00022777"/>
    </source>
</evidence>
<dbReference type="PRINTS" id="PR00959">
    <property type="entry name" value="MEVGALKINASE"/>
</dbReference>
<dbReference type="Gene3D" id="3.30.230.10">
    <property type="match status" value="1"/>
</dbReference>
<keyword evidence="16" id="KW-1185">Reference proteome</keyword>
<sequence length="409" mass="41704">MTTPAWSDVWDRAEGDARARDLFARTFGTAPQGVRSAPGRVNLIGEHTDYNDGLALPIALPHRTYAAVARRDDDLVRLVSAQEPTGVREVRLADAAPGTVSGWASYVVGVAWALREAGHDVGGFDVAIDSCVPFGAGLSSSAALEASVAVALDALHGLGLAGEVDPAGAPTDDAGRAVLATLCVRAENEMAGAPTGGMDQAASLRARAGHALLLDCRDGRVRHVPLDLAAHGLALLVVDTRAEHAHVGGEYAQRRAACDEAARRLGVASLRDVVDGPAALDALTGGPDGDVLARRVRHVVTEIARVTAFVDALDAGDVRAVAPLMDASHTSLRDDYEVSCRELDVAVDAARRAGALGARMTGGGFGGSAIALVRAGDVARVAGAVAAAFAGQHLAPPALTVAVAGPPAG</sequence>
<dbReference type="PRINTS" id="PR00473">
    <property type="entry name" value="GALCTOKINASE"/>
</dbReference>
<dbReference type="EC" id="2.7.1.6" evidence="11"/>
<dbReference type="InterPro" id="IPR013750">
    <property type="entry name" value="GHMP_kinase_C_dom"/>
</dbReference>
<keyword evidence="9" id="KW-0299">Galactose metabolism</keyword>
<keyword evidence="2" id="KW-0963">Cytoplasm</keyword>
<dbReference type="PROSITE" id="PS00627">
    <property type="entry name" value="GHMP_KINASES_ATP"/>
    <property type="match status" value="1"/>
</dbReference>
<evidence type="ECO:0000313" key="16">
    <source>
        <dbReference type="Proteomes" id="UP000000849"/>
    </source>
</evidence>
<protein>
    <recommendedName>
        <fullName evidence="11">Galactokinase</fullName>
        <ecNumber evidence="11">2.7.1.6</ecNumber>
    </recommendedName>
</protein>
<dbReference type="FunFam" id="3.30.70.890:FF:000001">
    <property type="entry name" value="Galactokinase"/>
    <property type="match status" value="1"/>
</dbReference>
<dbReference type="Gene3D" id="3.30.70.890">
    <property type="entry name" value="GHMP kinase, C-terminal domain"/>
    <property type="match status" value="1"/>
</dbReference>
<comment type="similarity">
    <text evidence="1">Belongs to the GHMP kinase family. GalK subfamily.</text>
</comment>
<dbReference type="InterPro" id="IPR019539">
    <property type="entry name" value="GalKase_N"/>
</dbReference>
<evidence type="ECO:0000259" key="14">
    <source>
        <dbReference type="Pfam" id="PF10509"/>
    </source>
</evidence>
<dbReference type="PANTHER" id="PTHR10457:SF7">
    <property type="entry name" value="GALACTOKINASE-RELATED"/>
    <property type="match status" value="1"/>
</dbReference>
<accession>D5UI33</accession>
<evidence type="ECO:0000256" key="5">
    <source>
        <dbReference type="ARBA" id="ARBA00022741"/>
    </source>
</evidence>
<dbReference type="GO" id="GO:0046872">
    <property type="term" value="F:metal ion binding"/>
    <property type="evidence" value="ECO:0007669"/>
    <property type="project" value="UniProtKB-KW"/>
</dbReference>
<keyword evidence="4" id="KW-0479">Metal-binding</keyword>
<evidence type="ECO:0000259" key="12">
    <source>
        <dbReference type="Pfam" id="PF00288"/>
    </source>
</evidence>
<feature type="domain" description="GHMP kinase C-terminal" evidence="13">
    <location>
        <begin position="310"/>
        <end position="390"/>
    </location>
</feature>
<dbReference type="InterPro" id="IPR036554">
    <property type="entry name" value="GHMP_kinase_C_sf"/>
</dbReference>
<evidence type="ECO:0000256" key="1">
    <source>
        <dbReference type="ARBA" id="ARBA00006566"/>
    </source>
</evidence>
<keyword evidence="8" id="KW-0460">Magnesium</keyword>
<dbReference type="OrthoDB" id="250531at2"/>
<dbReference type="STRING" id="446466.Cfla_2490"/>
<dbReference type="GO" id="GO:0004335">
    <property type="term" value="F:galactokinase activity"/>
    <property type="evidence" value="ECO:0007669"/>
    <property type="project" value="UniProtKB-UniRule"/>
</dbReference>
<dbReference type="FunFam" id="3.30.230.10:FF:000017">
    <property type="entry name" value="Galactokinase"/>
    <property type="match status" value="1"/>
</dbReference>
<evidence type="ECO:0000259" key="13">
    <source>
        <dbReference type="Pfam" id="PF08544"/>
    </source>
</evidence>
<dbReference type="EMBL" id="CP001964">
    <property type="protein sequence ID" value="ADG75378.1"/>
    <property type="molecule type" value="Genomic_DNA"/>
</dbReference>
<keyword evidence="5" id="KW-0547">Nucleotide-binding</keyword>